<accession>A0A6A5U7D2</accession>
<feature type="region of interest" description="Disordered" evidence="1">
    <location>
        <begin position="1"/>
        <end position="59"/>
    </location>
</feature>
<sequence>MSWMDSWSRPSKSQATPPPLYLTTSEPVPYCHSCGRVIPSRRTQPSASKTKPNAKTQEVKYCSARCKNTKPGPVDRKIENVFAALLDGASPESVKEGLASSAKDDGTTKKEDVANNEAKEKTPWKENEKPSKTKKKKQVKGDPRITIECSTVEELVFQHEKDPSKVFGRRKNRAPRGVVERPEDWRSVDMVDDAAPSTTMPSTASAGKDHKARDSVHSKSADEHSSNLASSSDDEDDGGEDGGITLNQNQEPPNPLPDSIPLSPYGFGSGKIRPPQSHSIINGSIGGEKGWAERIDETEEMKAKRREGQRRADEREMVRRAARRLVAFGVHGEGEEAREGRKCEAVMKGAVVEASFAKGEWGVRWREMV</sequence>
<evidence type="ECO:0000313" key="3">
    <source>
        <dbReference type="Proteomes" id="UP000800035"/>
    </source>
</evidence>
<protein>
    <submittedName>
        <fullName evidence="2">Uncharacterized protein</fullName>
    </submittedName>
</protein>
<feature type="compositionally biased region" description="Polar residues" evidence="1">
    <location>
        <begin position="41"/>
        <end position="56"/>
    </location>
</feature>
<feature type="compositionally biased region" description="Basic and acidic residues" evidence="1">
    <location>
        <begin position="102"/>
        <end position="131"/>
    </location>
</feature>
<reference evidence="2" key="1">
    <citation type="journal article" date="2020" name="Stud. Mycol.">
        <title>101 Dothideomycetes genomes: a test case for predicting lifestyles and emergence of pathogens.</title>
        <authorList>
            <person name="Haridas S."/>
            <person name="Albert R."/>
            <person name="Binder M."/>
            <person name="Bloem J."/>
            <person name="Labutti K."/>
            <person name="Salamov A."/>
            <person name="Andreopoulos B."/>
            <person name="Baker S."/>
            <person name="Barry K."/>
            <person name="Bills G."/>
            <person name="Bluhm B."/>
            <person name="Cannon C."/>
            <person name="Castanera R."/>
            <person name="Culley D."/>
            <person name="Daum C."/>
            <person name="Ezra D."/>
            <person name="Gonzalez J."/>
            <person name="Henrissat B."/>
            <person name="Kuo A."/>
            <person name="Liang C."/>
            <person name="Lipzen A."/>
            <person name="Lutzoni F."/>
            <person name="Magnuson J."/>
            <person name="Mondo S."/>
            <person name="Nolan M."/>
            <person name="Ohm R."/>
            <person name="Pangilinan J."/>
            <person name="Park H.-J."/>
            <person name="Ramirez L."/>
            <person name="Alfaro M."/>
            <person name="Sun H."/>
            <person name="Tritt A."/>
            <person name="Yoshinaga Y."/>
            <person name="Zwiers L.-H."/>
            <person name="Turgeon B."/>
            <person name="Goodwin S."/>
            <person name="Spatafora J."/>
            <person name="Crous P."/>
            <person name="Grigoriev I."/>
        </authorList>
    </citation>
    <scope>NUCLEOTIDE SEQUENCE</scope>
    <source>
        <strain evidence="2">CBS 675.92</strain>
    </source>
</reference>
<dbReference type="EMBL" id="ML976984">
    <property type="protein sequence ID" value="KAF1959889.1"/>
    <property type="molecule type" value="Genomic_DNA"/>
</dbReference>
<dbReference type="AlphaFoldDB" id="A0A6A5U7D2"/>
<evidence type="ECO:0000256" key="1">
    <source>
        <dbReference type="SAM" id="MobiDB-lite"/>
    </source>
</evidence>
<name>A0A6A5U7D2_9PLEO</name>
<dbReference type="Proteomes" id="UP000800035">
    <property type="component" value="Unassembled WGS sequence"/>
</dbReference>
<feature type="compositionally biased region" description="Polar residues" evidence="1">
    <location>
        <begin position="196"/>
        <end position="205"/>
    </location>
</feature>
<organism evidence="2 3">
    <name type="scientific">Byssothecium circinans</name>
    <dbReference type="NCBI Taxonomy" id="147558"/>
    <lineage>
        <taxon>Eukaryota</taxon>
        <taxon>Fungi</taxon>
        <taxon>Dikarya</taxon>
        <taxon>Ascomycota</taxon>
        <taxon>Pezizomycotina</taxon>
        <taxon>Dothideomycetes</taxon>
        <taxon>Pleosporomycetidae</taxon>
        <taxon>Pleosporales</taxon>
        <taxon>Massarineae</taxon>
        <taxon>Massarinaceae</taxon>
        <taxon>Byssothecium</taxon>
    </lineage>
</organism>
<proteinExistence type="predicted"/>
<feature type="compositionally biased region" description="Basic and acidic residues" evidence="1">
    <location>
        <begin position="207"/>
        <end position="225"/>
    </location>
</feature>
<feature type="compositionally biased region" description="Basic and acidic residues" evidence="1">
    <location>
        <begin position="178"/>
        <end position="189"/>
    </location>
</feature>
<feature type="region of interest" description="Disordered" evidence="1">
    <location>
        <begin position="86"/>
        <end position="289"/>
    </location>
</feature>
<gene>
    <name evidence="2" type="ORF">CC80DRAFT_489944</name>
</gene>
<keyword evidence="3" id="KW-1185">Reference proteome</keyword>
<dbReference type="OrthoDB" id="537467at2759"/>
<evidence type="ECO:0000313" key="2">
    <source>
        <dbReference type="EMBL" id="KAF1959889.1"/>
    </source>
</evidence>